<keyword evidence="2" id="KW-0732">Signal</keyword>
<evidence type="ECO:0000313" key="4">
    <source>
        <dbReference type="Proteomes" id="UP000215289"/>
    </source>
</evidence>
<gene>
    <name evidence="3" type="ORF">CFD26_100009</name>
</gene>
<feature type="compositionally biased region" description="Basic and acidic residues" evidence="1">
    <location>
        <begin position="55"/>
        <end position="65"/>
    </location>
</feature>
<accession>A0A397HHR2</accession>
<keyword evidence="4" id="KW-1185">Reference proteome</keyword>
<feature type="chain" id="PRO_5043166657" description="Secreted protein" evidence="2">
    <location>
        <begin position="25"/>
        <end position="125"/>
    </location>
</feature>
<dbReference type="EMBL" id="NIDN02000097">
    <property type="protein sequence ID" value="RLL96819.1"/>
    <property type="molecule type" value="Genomic_DNA"/>
</dbReference>
<name>A0A397HHR2_9EURO</name>
<dbReference type="Gene3D" id="2.60.120.10">
    <property type="entry name" value="Jelly Rolls"/>
    <property type="match status" value="1"/>
</dbReference>
<sequence>MRLLCLNLATTLLNLAVLLHTVHAIPAPNRVLQQLLRVPAGTPAQVFGDPPFTPGHRDPFDHKVDSVGLGRQPLPFRNGDGATIMGPRNKDRERQNPDLLRPPSTDHGSTSNMRWSFADSHTRIE</sequence>
<reference evidence="3 4" key="1">
    <citation type="submission" date="2018-08" db="EMBL/GenBank/DDBJ databases">
        <title>Draft genome sequences of two Aspergillus turcosus clinical strains isolated from bronchoalveolar lavage fluid: one azole-susceptible and the other azole-resistant.</title>
        <authorList>
            <person name="Parent-Michaud M."/>
            <person name="Dufresne P.J."/>
            <person name="Fournier E."/>
            <person name="Martineau C."/>
            <person name="Moreira S."/>
            <person name="Perkins V."/>
            <person name="De Repentigny L."/>
            <person name="Dufresne S.F."/>
        </authorList>
    </citation>
    <scope>NUCLEOTIDE SEQUENCE [LARGE SCALE GENOMIC DNA]</scope>
    <source>
        <strain evidence="3">HMR AF 1038</strain>
    </source>
</reference>
<organism evidence="3 4">
    <name type="scientific">Aspergillus turcosus</name>
    <dbReference type="NCBI Taxonomy" id="1245748"/>
    <lineage>
        <taxon>Eukaryota</taxon>
        <taxon>Fungi</taxon>
        <taxon>Dikarya</taxon>
        <taxon>Ascomycota</taxon>
        <taxon>Pezizomycotina</taxon>
        <taxon>Eurotiomycetes</taxon>
        <taxon>Eurotiomycetidae</taxon>
        <taxon>Eurotiales</taxon>
        <taxon>Aspergillaceae</taxon>
        <taxon>Aspergillus</taxon>
        <taxon>Aspergillus subgen. Fumigati</taxon>
    </lineage>
</organism>
<comment type="caution">
    <text evidence="3">The sequence shown here is derived from an EMBL/GenBank/DDBJ whole genome shotgun (WGS) entry which is preliminary data.</text>
</comment>
<dbReference type="STRING" id="1245748.A0A397HHR2"/>
<evidence type="ECO:0000256" key="2">
    <source>
        <dbReference type="SAM" id="SignalP"/>
    </source>
</evidence>
<feature type="region of interest" description="Disordered" evidence="1">
    <location>
        <begin position="46"/>
        <end position="125"/>
    </location>
</feature>
<dbReference type="Proteomes" id="UP000215289">
    <property type="component" value="Unassembled WGS sequence"/>
</dbReference>
<dbReference type="InterPro" id="IPR014710">
    <property type="entry name" value="RmlC-like_jellyroll"/>
</dbReference>
<dbReference type="AlphaFoldDB" id="A0A397HHR2"/>
<feature type="non-terminal residue" evidence="3">
    <location>
        <position position="125"/>
    </location>
</feature>
<evidence type="ECO:0000313" key="3">
    <source>
        <dbReference type="EMBL" id="RLL96819.1"/>
    </source>
</evidence>
<feature type="signal peptide" evidence="2">
    <location>
        <begin position="1"/>
        <end position="24"/>
    </location>
</feature>
<evidence type="ECO:0000256" key="1">
    <source>
        <dbReference type="SAM" id="MobiDB-lite"/>
    </source>
</evidence>
<evidence type="ECO:0008006" key="5">
    <source>
        <dbReference type="Google" id="ProtNLM"/>
    </source>
</evidence>
<proteinExistence type="predicted"/>
<protein>
    <recommendedName>
        <fullName evidence="5">Secreted protein</fullName>
    </recommendedName>
</protein>
<dbReference type="OrthoDB" id="5221089at2759"/>